<evidence type="ECO:0000313" key="2">
    <source>
        <dbReference type="Proteomes" id="UP000245055"/>
    </source>
</evidence>
<dbReference type="RefSeq" id="WP_109105218.1">
    <property type="nucleotide sequence ID" value="NZ_JALDNR010000011.1"/>
</dbReference>
<sequence length="183" mass="21532">MTKKTKAEKANELAVRRKRDVEYQNKRKEKLEKLGEHSITIRLNNTDYESLSDICEILGYQRPETKKRNLIEIYSASLIHLLRIERESSIYKPKSRIAKKFYRLYKIVDHLKHDKNYSDNEIIKKMTSDKMLTPLSVMKGGKNSSWNEKALKRVLDKEKVIETLKQLDHDFKKPLPIKSSGIA</sequence>
<reference evidence="1 2" key="1">
    <citation type="submission" date="2018-05" db="EMBL/GenBank/DDBJ databases">
        <title>Genomic diversity of pathogens causing Blackleg of Potato in Pakistan.</title>
        <authorList>
            <person name="Sarfraz S."/>
            <person name="Riaz K."/>
            <person name="Oulghazi S."/>
            <person name="Cigna J."/>
            <person name="Sahi S.T."/>
            <person name="Khan S.H."/>
            <person name="Hameed A."/>
            <person name="Faure D."/>
        </authorList>
    </citation>
    <scope>NUCLEOTIDE SEQUENCE [LARGE SCALE GENOMIC DNA]</scope>
    <source>
        <strain evidence="1 2">SS70</strain>
    </source>
</reference>
<gene>
    <name evidence="1" type="ORF">DF213_15440</name>
</gene>
<accession>A0AAX1C485</accession>
<protein>
    <submittedName>
        <fullName evidence="1">Uncharacterized protein</fullName>
    </submittedName>
</protein>
<dbReference type="Proteomes" id="UP000245055">
    <property type="component" value="Unassembled WGS sequence"/>
</dbReference>
<dbReference type="EMBL" id="QESZ01000021">
    <property type="protein sequence ID" value="PWD71816.1"/>
    <property type="molecule type" value="Genomic_DNA"/>
</dbReference>
<comment type="caution">
    <text evidence="1">The sequence shown here is derived from an EMBL/GenBank/DDBJ whole genome shotgun (WGS) entry which is preliminary data.</text>
</comment>
<proteinExistence type="predicted"/>
<organism evidence="1 2">
    <name type="scientific">Dickeya dianthicola</name>
    <dbReference type="NCBI Taxonomy" id="204039"/>
    <lineage>
        <taxon>Bacteria</taxon>
        <taxon>Pseudomonadati</taxon>
        <taxon>Pseudomonadota</taxon>
        <taxon>Gammaproteobacteria</taxon>
        <taxon>Enterobacterales</taxon>
        <taxon>Pectobacteriaceae</taxon>
        <taxon>Dickeya</taxon>
    </lineage>
</organism>
<evidence type="ECO:0000313" key="1">
    <source>
        <dbReference type="EMBL" id="PWD71816.1"/>
    </source>
</evidence>
<dbReference type="AlphaFoldDB" id="A0AAX1C485"/>
<name>A0AAX1C485_9GAMM</name>